<evidence type="ECO:0000313" key="8">
    <source>
        <dbReference type="Proteomes" id="UP000198702"/>
    </source>
</evidence>
<dbReference type="PANTHER" id="PTHR23523:SF2">
    <property type="entry name" value="2-NITROIMIDAZOLE TRANSPORTER"/>
    <property type="match status" value="1"/>
</dbReference>
<gene>
    <name evidence="7" type="ORF">SAMN04487751_2766</name>
</gene>
<feature type="transmembrane region" description="Helical" evidence="5">
    <location>
        <begin position="171"/>
        <end position="191"/>
    </location>
</feature>
<dbReference type="InterPro" id="IPR052524">
    <property type="entry name" value="MFS_Cyanate_Porter"/>
</dbReference>
<dbReference type="GO" id="GO:0005886">
    <property type="term" value="C:plasma membrane"/>
    <property type="evidence" value="ECO:0007669"/>
    <property type="project" value="UniProtKB-SubCell"/>
</dbReference>
<dbReference type="GO" id="GO:0022857">
    <property type="term" value="F:transmembrane transporter activity"/>
    <property type="evidence" value="ECO:0007669"/>
    <property type="project" value="InterPro"/>
</dbReference>
<feature type="transmembrane region" description="Helical" evidence="5">
    <location>
        <begin position="138"/>
        <end position="159"/>
    </location>
</feature>
<dbReference type="RefSeq" id="WP_036273095.1">
    <property type="nucleotide sequence ID" value="NZ_FOQZ01000006.1"/>
</dbReference>
<feature type="transmembrane region" description="Helical" evidence="5">
    <location>
        <begin position="44"/>
        <end position="64"/>
    </location>
</feature>
<evidence type="ECO:0000256" key="3">
    <source>
        <dbReference type="ARBA" id="ARBA00022989"/>
    </source>
</evidence>
<comment type="subcellular location">
    <subcellularLocation>
        <location evidence="1">Cell membrane</location>
        <topology evidence="1">Multi-pass membrane protein</topology>
    </subcellularLocation>
</comment>
<feature type="transmembrane region" description="Helical" evidence="5">
    <location>
        <begin position="76"/>
        <end position="97"/>
    </location>
</feature>
<evidence type="ECO:0000313" key="7">
    <source>
        <dbReference type="EMBL" id="SFI72085.1"/>
    </source>
</evidence>
<evidence type="ECO:0000256" key="2">
    <source>
        <dbReference type="ARBA" id="ARBA00022692"/>
    </source>
</evidence>
<dbReference type="InterPro" id="IPR036259">
    <property type="entry name" value="MFS_trans_sf"/>
</dbReference>
<keyword evidence="2 5" id="KW-0812">Transmembrane</keyword>
<dbReference type="InterPro" id="IPR020846">
    <property type="entry name" value="MFS_dom"/>
</dbReference>
<keyword evidence="3 5" id="KW-1133">Transmembrane helix</keyword>
<sequence>MTVMTPRRAAAVTLVVAFCLVAANMRSAITAVGPVLDRIGADTGLSVAALGMITSVPLLVWAAASPFAHGLSRRFGLSHTLLGALGLLAAGVIIRSLPGSSVWLWLGTLLIGASLALGNVLMPAVVKRDFPGRVPLMMGVYSALLGAFGALASGVAVPLARLPLGDGEAGWRFALLVTGGALLPFAIVLWWRVIRRETADPAVASAAPRARRAIWADPVAWVVAVYMGLQASSFYIFVTWIPAISTSIGRSEELSGIDVAVYQLCSLAGSLSLPFLLRGRAERIIPAALPLLGLVGVAGLFAAPQGILAWIAAIGLFSGASLSMCLTLMAQRARDQDGATALSGMSQSVGYLITAVGPVAFGALHALSGDWIGPLVLSGAIMLGQALVGVFAGRDRYVFERR</sequence>
<feature type="transmembrane region" description="Helical" evidence="5">
    <location>
        <begin position="284"/>
        <end position="301"/>
    </location>
</feature>
<feature type="transmembrane region" description="Helical" evidence="5">
    <location>
        <begin position="349"/>
        <end position="366"/>
    </location>
</feature>
<dbReference type="Gene3D" id="1.20.1250.20">
    <property type="entry name" value="MFS general substrate transporter like domains"/>
    <property type="match status" value="1"/>
</dbReference>
<dbReference type="PANTHER" id="PTHR23523">
    <property type="match status" value="1"/>
</dbReference>
<reference evidence="7 8" key="1">
    <citation type="submission" date="2016-10" db="EMBL/GenBank/DDBJ databases">
        <authorList>
            <person name="Varghese N."/>
            <person name="Submissions S."/>
        </authorList>
    </citation>
    <scope>NUCLEOTIDE SEQUENCE [LARGE SCALE GENOMIC DNA]</scope>
    <source>
        <strain evidence="7 8">UNC380MFSha3.1</strain>
    </source>
</reference>
<feature type="transmembrane region" description="Helical" evidence="5">
    <location>
        <begin position="307"/>
        <end position="328"/>
    </location>
</feature>
<dbReference type="Pfam" id="PF07690">
    <property type="entry name" value="MFS_1"/>
    <property type="match status" value="1"/>
</dbReference>
<evidence type="ECO:0000256" key="5">
    <source>
        <dbReference type="SAM" id="Phobius"/>
    </source>
</evidence>
<feature type="transmembrane region" description="Helical" evidence="5">
    <location>
        <begin position="372"/>
        <end position="392"/>
    </location>
</feature>
<accession>A0A7Z7GEU6</accession>
<evidence type="ECO:0000256" key="1">
    <source>
        <dbReference type="ARBA" id="ARBA00004651"/>
    </source>
</evidence>
<feature type="domain" description="Major facilitator superfamily (MFS) profile" evidence="6">
    <location>
        <begin position="12"/>
        <end position="397"/>
    </location>
</feature>
<dbReference type="EMBL" id="FOQZ01000006">
    <property type="protein sequence ID" value="SFI72085.1"/>
    <property type="molecule type" value="Genomic_DNA"/>
</dbReference>
<protein>
    <submittedName>
        <fullName evidence="7">MFS transporter, CP family, cyanate transporter</fullName>
    </submittedName>
</protein>
<keyword evidence="4 5" id="KW-0472">Membrane</keyword>
<comment type="caution">
    <text evidence="7">The sequence shown here is derived from an EMBL/GenBank/DDBJ whole genome shotgun (WGS) entry which is preliminary data.</text>
</comment>
<dbReference type="InterPro" id="IPR011701">
    <property type="entry name" value="MFS"/>
</dbReference>
<dbReference type="SUPFAM" id="SSF103473">
    <property type="entry name" value="MFS general substrate transporter"/>
    <property type="match status" value="1"/>
</dbReference>
<evidence type="ECO:0000259" key="6">
    <source>
        <dbReference type="PROSITE" id="PS50850"/>
    </source>
</evidence>
<feature type="transmembrane region" description="Helical" evidence="5">
    <location>
        <begin position="219"/>
        <end position="240"/>
    </location>
</feature>
<organism evidence="7 8">
    <name type="scientific">Microbacterium saccharophilum</name>
    <dbReference type="NCBI Taxonomy" id="1213358"/>
    <lineage>
        <taxon>Bacteria</taxon>
        <taxon>Bacillati</taxon>
        <taxon>Actinomycetota</taxon>
        <taxon>Actinomycetes</taxon>
        <taxon>Micrococcales</taxon>
        <taxon>Microbacteriaceae</taxon>
        <taxon>Microbacterium</taxon>
    </lineage>
</organism>
<dbReference type="PROSITE" id="PS50850">
    <property type="entry name" value="MFS"/>
    <property type="match status" value="1"/>
</dbReference>
<feature type="transmembrane region" description="Helical" evidence="5">
    <location>
        <begin position="103"/>
        <end position="126"/>
    </location>
</feature>
<feature type="transmembrane region" description="Helical" evidence="5">
    <location>
        <begin position="260"/>
        <end position="277"/>
    </location>
</feature>
<name>A0A7Z7GEU6_9MICO</name>
<dbReference type="AlphaFoldDB" id="A0A7Z7GEU6"/>
<evidence type="ECO:0000256" key="4">
    <source>
        <dbReference type="ARBA" id="ARBA00023136"/>
    </source>
</evidence>
<dbReference type="Proteomes" id="UP000198702">
    <property type="component" value="Unassembled WGS sequence"/>
</dbReference>
<proteinExistence type="predicted"/>